<keyword evidence="4" id="KW-1185">Reference proteome</keyword>
<dbReference type="SUPFAM" id="SSF53850">
    <property type="entry name" value="Periplasmic binding protein-like II"/>
    <property type="match status" value="1"/>
</dbReference>
<accession>A0ABM8TMR5</accession>
<gene>
    <name evidence="3" type="ORF">LMG26411_04865</name>
</gene>
<evidence type="ECO:0000256" key="1">
    <source>
        <dbReference type="ARBA" id="ARBA00006987"/>
    </source>
</evidence>
<sequence length="322" mass="33217">MCPQLSVLGACLAVALALPFACKADTFPAKPITIVVPFPPGGPTDSSARLLAKAMGDSLHQPVIIDNRAGAGGTIGSAYVARAQPDGYTLLWGGTSSLAVAPALYASLPYQPLKSFVPIGQAVRSPMMVVGKSSLAATDMTQLIQAAKSSSLTFGSAGNGSIGHLTGEQLNTTLGIKLLHVPYKGGAPALTDVLGGQIDLMIDTAQFLSPHVQSGKVRAFAVAGDKRFPLLPNVPTVREATGKPFEAYSWFGLVAPAGTPASIVNRLETALNAAMRDPATLKQLTSSGLEPVNSSPSAFAATISTDLKRWTEAVRISGVKPD</sequence>
<proteinExistence type="inferred from homology"/>
<protein>
    <recommendedName>
        <fullName evidence="5">Tripartite tricarboxylate transporter substrate binding protein</fullName>
    </recommendedName>
</protein>
<dbReference type="EMBL" id="CAJPVI010000033">
    <property type="protein sequence ID" value="CAG2155275.1"/>
    <property type="molecule type" value="Genomic_DNA"/>
</dbReference>
<dbReference type="RefSeq" id="WP_211955796.1">
    <property type="nucleotide sequence ID" value="NZ_CAJPVI010000033.1"/>
</dbReference>
<evidence type="ECO:0000256" key="2">
    <source>
        <dbReference type="SAM" id="SignalP"/>
    </source>
</evidence>
<dbReference type="PANTHER" id="PTHR42928:SF5">
    <property type="entry name" value="BLR1237 PROTEIN"/>
    <property type="match status" value="1"/>
</dbReference>
<comment type="similarity">
    <text evidence="1">Belongs to the UPF0065 (bug) family.</text>
</comment>
<reference evidence="3 4" key="1">
    <citation type="submission" date="2021-03" db="EMBL/GenBank/DDBJ databases">
        <authorList>
            <person name="Peeters C."/>
        </authorList>
    </citation>
    <scope>NUCLEOTIDE SEQUENCE [LARGE SCALE GENOMIC DNA]</scope>
    <source>
        <strain evidence="3 4">LMG 26411</strain>
    </source>
</reference>
<dbReference type="InterPro" id="IPR042100">
    <property type="entry name" value="Bug_dom1"/>
</dbReference>
<organism evidence="3 4">
    <name type="scientific">Cupriavidus numazuensis</name>
    <dbReference type="NCBI Taxonomy" id="221992"/>
    <lineage>
        <taxon>Bacteria</taxon>
        <taxon>Pseudomonadati</taxon>
        <taxon>Pseudomonadota</taxon>
        <taxon>Betaproteobacteria</taxon>
        <taxon>Burkholderiales</taxon>
        <taxon>Burkholderiaceae</taxon>
        <taxon>Cupriavidus</taxon>
    </lineage>
</organism>
<comment type="caution">
    <text evidence="3">The sequence shown here is derived from an EMBL/GenBank/DDBJ whole genome shotgun (WGS) entry which is preliminary data.</text>
</comment>
<dbReference type="PIRSF" id="PIRSF017082">
    <property type="entry name" value="YflP"/>
    <property type="match status" value="1"/>
</dbReference>
<dbReference type="Gene3D" id="3.40.190.10">
    <property type="entry name" value="Periplasmic binding protein-like II"/>
    <property type="match status" value="1"/>
</dbReference>
<name>A0ABM8TMR5_9BURK</name>
<evidence type="ECO:0000313" key="4">
    <source>
        <dbReference type="Proteomes" id="UP000672657"/>
    </source>
</evidence>
<dbReference type="Pfam" id="PF03401">
    <property type="entry name" value="TctC"/>
    <property type="match status" value="1"/>
</dbReference>
<feature type="signal peptide" evidence="2">
    <location>
        <begin position="1"/>
        <end position="24"/>
    </location>
</feature>
<evidence type="ECO:0008006" key="5">
    <source>
        <dbReference type="Google" id="ProtNLM"/>
    </source>
</evidence>
<dbReference type="Proteomes" id="UP000672657">
    <property type="component" value="Unassembled WGS sequence"/>
</dbReference>
<dbReference type="InterPro" id="IPR005064">
    <property type="entry name" value="BUG"/>
</dbReference>
<feature type="chain" id="PRO_5047041880" description="Tripartite tricarboxylate transporter substrate binding protein" evidence="2">
    <location>
        <begin position="25"/>
        <end position="322"/>
    </location>
</feature>
<evidence type="ECO:0000313" key="3">
    <source>
        <dbReference type="EMBL" id="CAG2155275.1"/>
    </source>
</evidence>
<keyword evidence="2" id="KW-0732">Signal</keyword>
<dbReference type="Gene3D" id="3.40.190.150">
    <property type="entry name" value="Bordetella uptake gene, domain 1"/>
    <property type="match status" value="1"/>
</dbReference>
<dbReference type="CDD" id="cd07012">
    <property type="entry name" value="PBP2_Bug_TTT"/>
    <property type="match status" value="1"/>
</dbReference>
<dbReference type="PANTHER" id="PTHR42928">
    <property type="entry name" value="TRICARBOXYLATE-BINDING PROTEIN"/>
    <property type="match status" value="1"/>
</dbReference>